<accession>A0A8H6W7J9</accession>
<gene>
    <name evidence="3" type="ORF">HMN09_00742300</name>
</gene>
<keyword evidence="2" id="KW-0812">Transmembrane</keyword>
<feature type="compositionally biased region" description="Basic and acidic residues" evidence="1">
    <location>
        <begin position="381"/>
        <end position="396"/>
    </location>
</feature>
<dbReference type="EMBL" id="JACAZE010000009">
    <property type="protein sequence ID" value="KAF7305881.1"/>
    <property type="molecule type" value="Genomic_DNA"/>
</dbReference>
<dbReference type="PANTHER" id="PTHR38848:SF3">
    <property type="entry name" value="G-PROTEIN COUPLED RECEPTORS FAMILY 3 PROFILE DOMAIN-CONTAINING PROTEIN"/>
    <property type="match status" value="1"/>
</dbReference>
<feature type="transmembrane region" description="Helical" evidence="2">
    <location>
        <begin position="184"/>
        <end position="204"/>
    </location>
</feature>
<evidence type="ECO:0000313" key="3">
    <source>
        <dbReference type="EMBL" id="KAF7305881.1"/>
    </source>
</evidence>
<dbReference type="OrthoDB" id="3210850at2759"/>
<feature type="region of interest" description="Disordered" evidence="1">
    <location>
        <begin position="279"/>
        <end position="298"/>
    </location>
</feature>
<sequence length="396" mass="43189">MRQPSQHPPMAYTLFPSIAHQVLTYAVELIGITVISFFLSIRVFSGYEDTASGWNFTLRNTSWPRLCVILVLLDSWLFLFSTGIIVFGIGLQLNELACGAGIYLCIIFYCTSKILIYLFLTEKVYIVWGNGARRLRSPVYLICVGSVTAYVAVVLIMFIGRVEQFRPGDGACVLGLRPSSSIPLLSYDLYINLLLTALFIFPILRSTHITPQMRGVALRTLMAAGVALTTSTVNIAVLTLMKGRELGWVCLDSCGTDVIFNAAALFWVTSGRSHGGRTTMSVASSGGAARATDSNGNPMQVTMPGTPATPMRFAHYGAGKSGMEMDDFGSRSERGREFKIHVTTERITDRSQSLGPTSPHGHGLIKESKVVIVDSPPPSRSRCESDSTDSQKGDFV</sequence>
<organism evidence="3 4">
    <name type="scientific">Mycena chlorophos</name>
    <name type="common">Agaric fungus</name>
    <name type="synonym">Agaricus chlorophos</name>
    <dbReference type="NCBI Taxonomy" id="658473"/>
    <lineage>
        <taxon>Eukaryota</taxon>
        <taxon>Fungi</taxon>
        <taxon>Dikarya</taxon>
        <taxon>Basidiomycota</taxon>
        <taxon>Agaricomycotina</taxon>
        <taxon>Agaricomycetes</taxon>
        <taxon>Agaricomycetidae</taxon>
        <taxon>Agaricales</taxon>
        <taxon>Marasmiineae</taxon>
        <taxon>Mycenaceae</taxon>
        <taxon>Mycena</taxon>
    </lineage>
</organism>
<feature type="transmembrane region" description="Helical" evidence="2">
    <location>
        <begin position="22"/>
        <end position="45"/>
    </location>
</feature>
<feature type="transmembrane region" description="Helical" evidence="2">
    <location>
        <begin position="140"/>
        <end position="160"/>
    </location>
</feature>
<feature type="region of interest" description="Disordered" evidence="1">
    <location>
        <begin position="347"/>
        <end position="396"/>
    </location>
</feature>
<keyword evidence="2" id="KW-1133">Transmembrane helix</keyword>
<evidence type="ECO:0000256" key="2">
    <source>
        <dbReference type="SAM" id="Phobius"/>
    </source>
</evidence>
<name>A0A8H6W7J9_MYCCL</name>
<dbReference type="AlphaFoldDB" id="A0A8H6W7J9"/>
<feature type="transmembrane region" description="Helical" evidence="2">
    <location>
        <begin position="216"/>
        <end position="240"/>
    </location>
</feature>
<feature type="transmembrane region" description="Helical" evidence="2">
    <location>
        <begin position="66"/>
        <end position="89"/>
    </location>
</feature>
<keyword evidence="2" id="KW-0472">Membrane</keyword>
<proteinExistence type="predicted"/>
<dbReference type="Proteomes" id="UP000613580">
    <property type="component" value="Unassembled WGS sequence"/>
</dbReference>
<feature type="transmembrane region" description="Helical" evidence="2">
    <location>
        <begin position="101"/>
        <end position="120"/>
    </location>
</feature>
<evidence type="ECO:0000313" key="4">
    <source>
        <dbReference type="Proteomes" id="UP000613580"/>
    </source>
</evidence>
<dbReference type="PANTHER" id="PTHR38848">
    <property type="entry name" value="G-PROTEIN COUPLED RECEPTORS FAMILY 3 PROFILE DOMAIN-CONTAINING PROTEIN"/>
    <property type="match status" value="1"/>
</dbReference>
<protein>
    <submittedName>
        <fullName evidence="3">Uncharacterized protein</fullName>
    </submittedName>
</protein>
<comment type="caution">
    <text evidence="3">The sequence shown here is derived from an EMBL/GenBank/DDBJ whole genome shotgun (WGS) entry which is preliminary data.</text>
</comment>
<evidence type="ECO:0000256" key="1">
    <source>
        <dbReference type="SAM" id="MobiDB-lite"/>
    </source>
</evidence>
<keyword evidence="4" id="KW-1185">Reference proteome</keyword>
<reference evidence="3" key="1">
    <citation type="submission" date="2020-05" db="EMBL/GenBank/DDBJ databases">
        <title>Mycena genomes resolve the evolution of fungal bioluminescence.</title>
        <authorList>
            <person name="Tsai I.J."/>
        </authorList>
    </citation>
    <scope>NUCLEOTIDE SEQUENCE</scope>
    <source>
        <strain evidence="3">110903Hualien_Pintung</strain>
    </source>
</reference>